<name>A0ABT2YU18_9GAMM</name>
<keyword evidence="3" id="KW-1185">Reference proteome</keyword>
<dbReference type="RefSeq" id="WP_263530777.1">
    <property type="nucleotide sequence ID" value="NZ_JAOVZB010000005.1"/>
</dbReference>
<dbReference type="EMBL" id="JAOVZB010000005">
    <property type="protein sequence ID" value="MCV2403396.1"/>
    <property type="molecule type" value="Genomic_DNA"/>
</dbReference>
<dbReference type="SUPFAM" id="SSF55729">
    <property type="entry name" value="Acyl-CoA N-acyltransferases (Nat)"/>
    <property type="match status" value="1"/>
</dbReference>
<dbReference type="PROSITE" id="PS51186">
    <property type="entry name" value="GNAT"/>
    <property type="match status" value="1"/>
</dbReference>
<protein>
    <submittedName>
        <fullName evidence="2">GNAT family N-acetyltransferase</fullName>
    </submittedName>
</protein>
<dbReference type="Gene3D" id="3.40.630.30">
    <property type="match status" value="1"/>
</dbReference>
<comment type="caution">
    <text evidence="2">The sequence shown here is derived from an EMBL/GenBank/DDBJ whole genome shotgun (WGS) entry which is preliminary data.</text>
</comment>
<dbReference type="Proteomes" id="UP001209713">
    <property type="component" value="Unassembled WGS sequence"/>
</dbReference>
<feature type="domain" description="N-acetyltransferase" evidence="1">
    <location>
        <begin position="4"/>
        <end position="167"/>
    </location>
</feature>
<organism evidence="2 3">
    <name type="scientific">Marinomonas sargassi</name>
    <dbReference type="NCBI Taxonomy" id="2984494"/>
    <lineage>
        <taxon>Bacteria</taxon>
        <taxon>Pseudomonadati</taxon>
        <taxon>Pseudomonadota</taxon>
        <taxon>Gammaproteobacteria</taxon>
        <taxon>Oceanospirillales</taxon>
        <taxon>Oceanospirillaceae</taxon>
        <taxon>Marinomonas</taxon>
    </lineage>
</organism>
<dbReference type="InterPro" id="IPR016181">
    <property type="entry name" value="Acyl_CoA_acyltransferase"/>
</dbReference>
<dbReference type="InterPro" id="IPR000182">
    <property type="entry name" value="GNAT_dom"/>
</dbReference>
<reference evidence="2 3" key="1">
    <citation type="submission" date="2022-10" db="EMBL/GenBank/DDBJ databases">
        <title>Marinomonas transparenta sp. nov. and Marinomonas sargassi sp. nov., isolated from marine alga (Sargassum natans (L.) Gaillon).</title>
        <authorList>
            <person name="Wang Y."/>
        </authorList>
    </citation>
    <scope>NUCLEOTIDE SEQUENCE [LARGE SCALE GENOMIC DNA]</scope>
    <source>
        <strain evidence="2 3">C2222</strain>
    </source>
</reference>
<dbReference type="Pfam" id="PF00583">
    <property type="entry name" value="Acetyltransf_1"/>
    <property type="match status" value="1"/>
</dbReference>
<accession>A0ABT2YU18</accession>
<sequence>MSSIIVRKWRETDDISKITALLHRAYKELADMGFKYYATWQGDEVTRKRLSAGVAFIAEKDGNIVGTGTLYFPSNTPAGCDWYDRDDVAKFGQFAVDPDYQGCGIGSKMLEEIENTARKKGFPNLALDTAEGAHHLIKMYGKRGFKLVDYADWDKTNYRSVIMNKSL</sequence>
<evidence type="ECO:0000313" key="3">
    <source>
        <dbReference type="Proteomes" id="UP001209713"/>
    </source>
</evidence>
<evidence type="ECO:0000313" key="2">
    <source>
        <dbReference type="EMBL" id="MCV2403396.1"/>
    </source>
</evidence>
<dbReference type="PANTHER" id="PTHR43617">
    <property type="entry name" value="L-AMINO ACID N-ACETYLTRANSFERASE"/>
    <property type="match status" value="1"/>
</dbReference>
<dbReference type="InterPro" id="IPR050276">
    <property type="entry name" value="MshD_Acetyltransferase"/>
</dbReference>
<evidence type="ECO:0000259" key="1">
    <source>
        <dbReference type="PROSITE" id="PS51186"/>
    </source>
</evidence>
<gene>
    <name evidence="2" type="ORF">OFY17_10955</name>
</gene>
<dbReference type="CDD" id="cd04301">
    <property type="entry name" value="NAT_SF"/>
    <property type="match status" value="1"/>
</dbReference>
<proteinExistence type="predicted"/>